<reference evidence="2 3" key="1">
    <citation type="submission" date="2016-08" db="EMBL/GenBank/DDBJ databases">
        <authorList>
            <person name="Seilhamer J.J."/>
        </authorList>
    </citation>
    <scope>NUCLEOTIDE SEQUENCE [LARGE SCALE GENOMIC DNA]</scope>
    <source>
        <strain evidence="2">ING2-E5A</strain>
    </source>
</reference>
<dbReference type="InterPro" id="IPR008490">
    <property type="entry name" value="Transposase_InsH_N"/>
</dbReference>
<evidence type="ECO:0000313" key="2">
    <source>
        <dbReference type="EMBL" id="SCM57856.1"/>
    </source>
</evidence>
<dbReference type="Pfam" id="PF05598">
    <property type="entry name" value="DUF772"/>
    <property type="match status" value="1"/>
</dbReference>
<dbReference type="AlphaFoldDB" id="A0A1G4G795"/>
<dbReference type="RefSeq" id="WP_071136862.1">
    <property type="nucleotide sequence ID" value="NZ_LT608328.1"/>
</dbReference>
<dbReference type="Proteomes" id="UP000178485">
    <property type="component" value="Chromosome i"/>
</dbReference>
<feature type="domain" description="Transposase InsH N-terminal" evidence="1">
    <location>
        <begin position="47"/>
        <end position="115"/>
    </location>
</feature>
<gene>
    <name evidence="2" type="ORF">ING2E5A_1541</name>
</gene>
<keyword evidence="3" id="KW-1185">Reference proteome</keyword>
<sequence length="116" mass="13193">MFKKSDSHSQLDLFSSPTEYFRGSKKKEYLKDGSWHNLFRKEVVMRVDENIFSVLYSEGNGAPNASIRVLVGMMILKEGQGWSDRQLFSECGYNLLTRSALGLMSLEDAEPVPSTY</sequence>
<evidence type="ECO:0000313" key="3">
    <source>
        <dbReference type="Proteomes" id="UP000178485"/>
    </source>
</evidence>
<organism evidence="2 3">
    <name type="scientific">Petrimonas mucosa</name>
    <dbReference type="NCBI Taxonomy" id="1642646"/>
    <lineage>
        <taxon>Bacteria</taxon>
        <taxon>Pseudomonadati</taxon>
        <taxon>Bacteroidota</taxon>
        <taxon>Bacteroidia</taxon>
        <taxon>Bacteroidales</taxon>
        <taxon>Dysgonomonadaceae</taxon>
        <taxon>Petrimonas</taxon>
    </lineage>
</organism>
<protein>
    <recommendedName>
        <fullName evidence="1">Transposase InsH N-terminal domain-containing protein</fullName>
    </recommendedName>
</protein>
<proteinExistence type="predicted"/>
<accession>A0A1G4G795</accession>
<dbReference type="KEGG" id="pmuc:ING2E5A_1541"/>
<dbReference type="EMBL" id="LT608328">
    <property type="protein sequence ID" value="SCM57856.1"/>
    <property type="molecule type" value="Genomic_DNA"/>
</dbReference>
<evidence type="ECO:0000259" key="1">
    <source>
        <dbReference type="Pfam" id="PF05598"/>
    </source>
</evidence>
<name>A0A1G4G795_9BACT</name>